<dbReference type="AlphaFoldDB" id="A0A0C3QNJ5"/>
<dbReference type="EMBL" id="KN822942">
    <property type="protein sequence ID" value="KIO34790.1"/>
    <property type="molecule type" value="Genomic_DNA"/>
</dbReference>
<evidence type="ECO:0000313" key="1">
    <source>
        <dbReference type="EMBL" id="KIO34790.1"/>
    </source>
</evidence>
<dbReference type="Proteomes" id="UP000054248">
    <property type="component" value="Unassembled WGS sequence"/>
</dbReference>
<dbReference type="HOGENOM" id="CLU_2887470_0_0_1"/>
<evidence type="ECO:0000313" key="2">
    <source>
        <dbReference type="Proteomes" id="UP000054248"/>
    </source>
</evidence>
<name>A0A0C3QNJ5_9AGAM</name>
<organism evidence="1 2">
    <name type="scientific">Tulasnella calospora MUT 4182</name>
    <dbReference type="NCBI Taxonomy" id="1051891"/>
    <lineage>
        <taxon>Eukaryota</taxon>
        <taxon>Fungi</taxon>
        <taxon>Dikarya</taxon>
        <taxon>Basidiomycota</taxon>
        <taxon>Agaricomycotina</taxon>
        <taxon>Agaricomycetes</taxon>
        <taxon>Cantharellales</taxon>
        <taxon>Tulasnellaceae</taxon>
        <taxon>Tulasnella</taxon>
    </lineage>
</organism>
<protein>
    <submittedName>
        <fullName evidence="1">Uncharacterized protein</fullName>
    </submittedName>
</protein>
<proteinExistence type="predicted"/>
<keyword evidence="2" id="KW-1185">Reference proteome</keyword>
<sequence length="63" mass="6559">MRQPEPRAALPPCVLSTSLRVLHVVTSTSPSVRLRSPVVHTPLLIMIEPTSAVPGGSASSVSS</sequence>
<gene>
    <name evidence="1" type="ORF">M407DRAFT_240578</name>
</gene>
<reference evidence="2" key="2">
    <citation type="submission" date="2015-01" db="EMBL/GenBank/DDBJ databases">
        <title>Evolutionary Origins and Diversification of the Mycorrhizal Mutualists.</title>
        <authorList>
            <consortium name="DOE Joint Genome Institute"/>
            <consortium name="Mycorrhizal Genomics Consortium"/>
            <person name="Kohler A."/>
            <person name="Kuo A."/>
            <person name="Nagy L.G."/>
            <person name="Floudas D."/>
            <person name="Copeland A."/>
            <person name="Barry K.W."/>
            <person name="Cichocki N."/>
            <person name="Veneault-Fourrey C."/>
            <person name="LaButti K."/>
            <person name="Lindquist E.A."/>
            <person name="Lipzen A."/>
            <person name="Lundell T."/>
            <person name="Morin E."/>
            <person name="Murat C."/>
            <person name="Riley R."/>
            <person name="Ohm R."/>
            <person name="Sun H."/>
            <person name="Tunlid A."/>
            <person name="Henrissat B."/>
            <person name="Grigoriev I.V."/>
            <person name="Hibbett D.S."/>
            <person name="Martin F."/>
        </authorList>
    </citation>
    <scope>NUCLEOTIDE SEQUENCE [LARGE SCALE GENOMIC DNA]</scope>
    <source>
        <strain evidence="2">MUT 4182</strain>
    </source>
</reference>
<accession>A0A0C3QNJ5</accession>
<reference evidence="1 2" key="1">
    <citation type="submission" date="2014-04" db="EMBL/GenBank/DDBJ databases">
        <authorList>
            <consortium name="DOE Joint Genome Institute"/>
            <person name="Kuo A."/>
            <person name="Girlanda M."/>
            <person name="Perotto S."/>
            <person name="Kohler A."/>
            <person name="Nagy L.G."/>
            <person name="Floudas D."/>
            <person name="Copeland A."/>
            <person name="Barry K.W."/>
            <person name="Cichocki N."/>
            <person name="Veneault-Fourrey C."/>
            <person name="LaButti K."/>
            <person name="Lindquist E.A."/>
            <person name="Lipzen A."/>
            <person name="Lundell T."/>
            <person name="Morin E."/>
            <person name="Murat C."/>
            <person name="Sun H."/>
            <person name="Tunlid A."/>
            <person name="Henrissat B."/>
            <person name="Grigoriev I.V."/>
            <person name="Hibbett D.S."/>
            <person name="Martin F."/>
            <person name="Nordberg H.P."/>
            <person name="Cantor M.N."/>
            <person name="Hua S.X."/>
        </authorList>
    </citation>
    <scope>NUCLEOTIDE SEQUENCE [LARGE SCALE GENOMIC DNA]</scope>
    <source>
        <strain evidence="1 2">MUT 4182</strain>
    </source>
</reference>